<feature type="compositionally biased region" description="Low complexity" evidence="1">
    <location>
        <begin position="685"/>
        <end position="697"/>
    </location>
</feature>
<sequence>MAEASPPSAAHNLLASTALAALALSAYVRTAAPTVTGGDAGELIQLAAEGGVAHPPGYPLWTMLALLFSRLPYAEPAWRVALSSASAAAAAAGCLSFSLCLWSRCVCTALVGGAAFAFAPLVWTYAAQAEVFALNNLCHAALLLAAVRFDRARTPSRAYAGAFAVGAALSNQHTLAFAAAPYAAWALCIGGARLRSAGGVARLCVAAAAGMAPHAYLLAAGGEGAAWGSWGETRTARGLLTHVLRREYGTFRLANIPEATEGEFVERLHKYAQSVPCELPALGTPLLVLGVVCSLTTPALRQLGAVLLAAYVFYVLVFLYLSNLPVSSPFYLQVQQRFWPQAHFFCSIWYALGFQRVLTRLVPTRFIWWVRPLASVLVAASHAQSHFAKCDFSSNTLFRQYAAALLDTLPRSPRVLLLTRGDEVINSVRYAHRLLGIAPLLTVVDMNYAQYDWFTTRARRQREYSRVTFPGVHYGDRPGAYTMAQFLDANYGKFSIFVAGGFLPNDRSWEGGYRLLPLGMASRVARRDEPIDLDSWIAQSRAALPRLTFPPAVEEGSWEDILARNHYLSAYHSRPHFALQLAYEAAGTREELPLFEAAARLYDETHAVALNGSVALQDHYFRNMGVAYSQLIRLETSELGRARAKRLAARAFLRYLRFDTVGAADREQIEEGLLSLIPQPAAAAAATPTEAGTAARATGHKKKSARKKSKNTAASGDRNG</sequence>
<evidence type="ECO:0000313" key="4">
    <source>
        <dbReference type="EMBL" id="KAL1515150.1"/>
    </source>
</evidence>
<dbReference type="InterPro" id="IPR052724">
    <property type="entry name" value="GT117_domain-containing"/>
</dbReference>
<dbReference type="AlphaFoldDB" id="A0AB34J8R2"/>
<feature type="signal peptide" evidence="3">
    <location>
        <begin position="1"/>
        <end position="25"/>
    </location>
</feature>
<accession>A0AB34J8R2</accession>
<dbReference type="Pfam" id="PF11028">
    <property type="entry name" value="TMEM260-like"/>
    <property type="match status" value="1"/>
</dbReference>
<feature type="compositionally biased region" description="Basic residues" evidence="1">
    <location>
        <begin position="698"/>
        <end position="710"/>
    </location>
</feature>
<evidence type="ECO:0000256" key="1">
    <source>
        <dbReference type="SAM" id="MobiDB-lite"/>
    </source>
</evidence>
<dbReference type="PANTHER" id="PTHR16214:SF3">
    <property type="entry name" value="TRANSMEMBRANE PROTEIN 260"/>
    <property type="match status" value="1"/>
</dbReference>
<keyword evidence="3" id="KW-0732">Signal</keyword>
<dbReference type="PANTHER" id="PTHR16214">
    <property type="entry name" value="TRANSMEMBRANE PROTEIN 260"/>
    <property type="match status" value="1"/>
</dbReference>
<evidence type="ECO:0000313" key="5">
    <source>
        <dbReference type="Proteomes" id="UP001515480"/>
    </source>
</evidence>
<keyword evidence="2" id="KW-0812">Transmembrane</keyword>
<dbReference type="Proteomes" id="UP001515480">
    <property type="component" value="Unassembled WGS sequence"/>
</dbReference>
<feature type="region of interest" description="Disordered" evidence="1">
    <location>
        <begin position="685"/>
        <end position="720"/>
    </location>
</feature>
<organism evidence="4 5">
    <name type="scientific">Prymnesium parvum</name>
    <name type="common">Toxic golden alga</name>
    <dbReference type="NCBI Taxonomy" id="97485"/>
    <lineage>
        <taxon>Eukaryota</taxon>
        <taxon>Haptista</taxon>
        <taxon>Haptophyta</taxon>
        <taxon>Prymnesiophyceae</taxon>
        <taxon>Prymnesiales</taxon>
        <taxon>Prymnesiaceae</taxon>
        <taxon>Prymnesium</taxon>
    </lineage>
</organism>
<reference evidence="4 5" key="1">
    <citation type="journal article" date="2024" name="Science">
        <title>Giant polyketide synthase enzymes in the biosynthesis of giant marine polyether toxins.</title>
        <authorList>
            <person name="Fallon T.R."/>
            <person name="Shende V.V."/>
            <person name="Wierzbicki I.H."/>
            <person name="Pendleton A.L."/>
            <person name="Watervoot N.F."/>
            <person name="Auber R.P."/>
            <person name="Gonzalez D.J."/>
            <person name="Wisecaver J.H."/>
            <person name="Moore B.S."/>
        </authorList>
    </citation>
    <scope>NUCLEOTIDE SEQUENCE [LARGE SCALE GENOMIC DNA]</scope>
    <source>
        <strain evidence="4 5">12B1</strain>
    </source>
</reference>
<feature type="transmembrane region" description="Helical" evidence="2">
    <location>
        <begin position="77"/>
        <end position="99"/>
    </location>
</feature>
<name>A0AB34J8R2_PRYPA</name>
<feature type="compositionally biased region" description="Low complexity" evidence="1">
    <location>
        <begin position="711"/>
        <end position="720"/>
    </location>
</feature>
<evidence type="ECO:0000256" key="2">
    <source>
        <dbReference type="SAM" id="Phobius"/>
    </source>
</evidence>
<comment type="caution">
    <text evidence="4">The sequence shown here is derived from an EMBL/GenBank/DDBJ whole genome shotgun (WGS) entry which is preliminary data.</text>
</comment>
<keyword evidence="2" id="KW-0472">Membrane</keyword>
<proteinExistence type="predicted"/>
<protein>
    <recommendedName>
        <fullName evidence="6">DUF2723 domain-containing protein</fullName>
    </recommendedName>
</protein>
<keyword evidence="2" id="KW-1133">Transmembrane helix</keyword>
<evidence type="ECO:0000256" key="3">
    <source>
        <dbReference type="SAM" id="SignalP"/>
    </source>
</evidence>
<dbReference type="InterPro" id="IPR021280">
    <property type="entry name" value="TMEM260-like"/>
</dbReference>
<keyword evidence="5" id="KW-1185">Reference proteome</keyword>
<feature type="transmembrane region" description="Helical" evidence="2">
    <location>
        <begin position="303"/>
        <end position="322"/>
    </location>
</feature>
<evidence type="ECO:0008006" key="6">
    <source>
        <dbReference type="Google" id="ProtNLM"/>
    </source>
</evidence>
<feature type="chain" id="PRO_5044245722" description="DUF2723 domain-containing protein" evidence="3">
    <location>
        <begin position="26"/>
        <end position="720"/>
    </location>
</feature>
<dbReference type="EMBL" id="JBGBPQ010000012">
    <property type="protein sequence ID" value="KAL1515150.1"/>
    <property type="molecule type" value="Genomic_DNA"/>
</dbReference>
<feature type="transmembrane region" description="Helical" evidence="2">
    <location>
        <begin position="106"/>
        <end position="126"/>
    </location>
</feature>
<gene>
    <name evidence="4" type="ORF">AB1Y20_004211</name>
</gene>